<sequence length="869" mass="95716">MTNRPLNPPSNGPRLTAMARFKVTARPTFLGQVKAVLRKCFLSRSRDPLPILVNIGFALLVSLMLLLVGSGQNSAPARKSQLNTFPKLADPAETCINVVDCVHIGIVNATNIDPVLEQLNTIVAESERPHRVITRIFKSEGQMMKHYWNAPRSLVSAVNIYDVETLLAAPFDESASLERVGYAIYGNYTAKTSDPIGTRYMTLQAYVEYALINARRAQFGLTVLPPPLAVSEKAPVPLLSWINTEFSRSSTFGFIGAFFVMYMAIDLWNSVFVDLATDKQNGIRDALTVQGLSPSAYSMALFVAHMLYNIPVIVVFTLICTLSPYLYPQANPLLLFTIMFLYLATLMLFGLFMARSPAIWDPTFMRITWGVAAVSEALMYLLSPLILARVFLILNANEAMGRSTNWTLLKDPTKSSQLPFLMVCLVADVVLYTALLWYADQIKHASMPPTFVFSPSYWFPSKAQPASPIAASGEPRDSGDQEVHSPSSSTTAIDPSVPLPPTITRMPGYDALASAHPLGPAISLRNVVKVFTTLDRTGSRNVDKAFVHHLTLDIPRGSVVGLVAKNGEGKSTSMKMICGLLPPTEGTIDVLGLRMTPLTARKAQAQIGLCAQDNVLWPDLTCLEHLRVMAAIRGIEVKRKLCMAMALLGSPPLILLDEPTSNLDVYTRHTPGRSSNKPCPFDRCHHQSQHGRNRDCVRLRAILKRGQVRVVGSPLFIKSKFGAGYRLVVEPDPNAQFNVSKTLQLVRDHFGQAELIAHHPTSVLIHVRTPAAAMAAASAGDEGDEVHEKAAEFMGQWDKLNRVHELGAASLSLGVMPLEDVFISLNDEWTAAEQAEIEEGAEELDYDKMKKLWKQQAEEKKRREAAEGK</sequence>
<dbReference type="Pfam" id="PF00005">
    <property type="entry name" value="ABC_tran"/>
    <property type="match status" value="1"/>
</dbReference>
<dbReference type="SMART" id="SM00382">
    <property type="entry name" value="AAA"/>
    <property type="match status" value="1"/>
</dbReference>
<evidence type="ECO:0000313" key="10">
    <source>
        <dbReference type="EMBL" id="ORZ38645.1"/>
    </source>
</evidence>
<name>A0A1Y2HVK6_9FUNG</name>
<comment type="subcellular location">
    <subcellularLocation>
        <location evidence="1">Membrane</location>
        <topology evidence="1">Multi-pass membrane protein</topology>
    </subcellularLocation>
</comment>
<dbReference type="STRING" id="765915.A0A1Y2HVK6"/>
<feature type="transmembrane region" description="Helical" evidence="8">
    <location>
        <begin position="377"/>
        <end position="397"/>
    </location>
</feature>
<dbReference type="InterPro" id="IPR003439">
    <property type="entry name" value="ABC_transporter-like_ATP-bd"/>
</dbReference>
<dbReference type="InterPro" id="IPR027417">
    <property type="entry name" value="P-loop_NTPase"/>
</dbReference>
<dbReference type="Proteomes" id="UP000193411">
    <property type="component" value="Unassembled WGS sequence"/>
</dbReference>
<evidence type="ECO:0000256" key="3">
    <source>
        <dbReference type="ARBA" id="ARBA00022741"/>
    </source>
</evidence>
<evidence type="ECO:0000256" key="6">
    <source>
        <dbReference type="ARBA" id="ARBA00023136"/>
    </source>
</evidence>
<dbReference type="AlphaFoldDB" id="A0A1Y2HVK6"/>
<accession>A0A1Y2HVK6</accession>
<keyword evidence="3" id="KW-0547">Nucleotide-binding</keyword>
<feature type="transmembrane region" description="Helical" evidence="8">
    <location>
        <begin position="333"/>
        <end position="357"/>
    </location>
</feature>
<evidence type="ECO:0000256" key="1">
    <source>
        <dbReference type="ARBA" id="ARBA00004141"/>
    </source>
</evidence>
<feature type="region of interest" description="Disordered" evidence="7">
    <location>
        <begin position="468"/>
        <end position="499"/>
    </location>
</feature>
<feature type="compositionally biased region" description="Polar residues" evidence="7">
    <location>
        <begin position="484"/>
        <end position="493"/>
    </location>
</feature>
<dbReference type="InterPro" id="IPR026082">
    <property type="entry name" value="ABCA"/>
</dbReference>
<evidence type="ECO:0000313" key="11">
    <source>
        <dbReference type="Proteomes" id="UP000193411"/>
    </source>
</evidence>
<dbReference type="GO" id="GO:0016020">
    <property type="term" value="C:membrane"/>
    <property type="evidence" value="ECO:0007669"/>
    <property type="project" value="UniProtKB-SubCell"/>
</dbReference>
<feature type="transmembrane region" description="Helical" evidence="8">
    <location>
        <begin position="252"/>
        <end position="276"/>
    </location>
</feature>
<dbReference type="SUPFAM" id="SSF52540">
    <property type="entry name" value="P-loop containing nucleoside triphosphate hydrolases"/>
    <property type="match status" value="1"/>
</dbReference>
<dbReference type="EMBL" id="MCFL01000008">
    <property type="protein sequence ID" value="ORZ38645.1"/>
    <property type="molecule type" value="Genomic_DNA"/>
</dbReference>
<organism evidence="10 11">
    <name type="scientific">Catenaria anguillulae PL171</name>
    <dbReference type="NCBI Taxonomy" id="765915"/>
    <lineage>
        <taxon>Eukaryota</taxon>
        <taxon>Fungi</taxon>
        <taxon>Fungi incertae sedis</taxon>
        <taxon>Blastocladiomycota</taxon>
        <taxon>Blastocladiomycetes</taxon>
        <taxon>Blastocladiales</taxon>
        <taxon>Catenariaceae</taxon>
        <taxon>Catenaria</taxon>
    </lineage>
</organism>
<evidence type="ECO:0000256" key="5">
    <source>
        <dbReference type="ARBA" id="ARBA00022989"/>
    </source>
</evidence>
<dbReference type="GO" id="GO:0016887">
    <property type="term" value="F:ATP hydrolysis activity"/>
    <property type="evidence" value="ECO:0007669"/>
    <property type="project" value="InterPro"/>
</dbReference>
<dbReference type="PROSITE" id="PS50893">
    <property type="entry name" value="ABC_TRANSPORTER_2"/>
    <property type="match status" value="1"/>
</dbReference>
<evidence type="ECO:0000256" key="2">
    <source>
        <dbReference type="ARBA" id="ARBA00022692"/>
    </source>
</evidence>
<dbReference type="InterPro" id="IPR003593">
    <property type="entry name" value="AAA+_ATPase"/>
</dbReference>
<feature type="transmembrane region" description="Helical" evidence="8">
    <location>
        <begin position="296"/>
        <end position="321"/>
    </location>
</feature>
<evidence type="ECO:0000256" key="7">
    <source>
        <dbReference type="SAM" id="MobiDB-lite"/>
    </source>
</evidence>
<dbReference type="GO" id="GO:0140359">
    <property type="term" value="F:ABC-type transporter activity"/>
    <property type="evidence" value="ECO:0007669"/>
    <property type="project" value="InterPro"/>
</dbReference>
<comment type="caution">
    <text evidence="10">The sequence shown here is derived from an EMBL/GenBank/DDBJ whole genome shotgun (WGS) entry which is preliminary data.</text>
</comment>
<dbReference type="PANTHER" id="PTHR19229">
    <property type="entry name" value="ATP-BINDING CASSETTE TRANSPORTER SUBFAMILY A ABCA"/>
    <property type="match status" value="1"/>
</dbReference>
<reference evidence="10 11" key="1">
    <citation type="submission" date="2016-07" db="EMBL/GenBank/DDBJ databases">
        <title>Pervasive Adenine N6-methylation of Active Genes in Fungi.</title>
        <authorList>
            <consortium name="DOE Joint Genome Institute"/>
            <person name="Mondo S.J."/>
            <person name="Dannebaum R.O."/>
            <person name="Kuo R.C."/>
            <person name="Labutti K."/>
            <person name="Haridas S."/>
            <person name="Kuo A."/>
            <person name="Salamov A."/>
            <person name="Ahrendt S.R."/>
            <person name="Lipzen A."/>
            <person name="Sullivan W."/>
            <person name="Andreopoulos W.B."/>
            <person name="Clum A."/>
            <person name="Lindquist E."/>
            <person name="Daum C."/>
            <person name="Ramamoorthy G.K."/>
            <person name="Gryganskyi A."/>
            <person name="Culley D."/>
            <person name="Magnuson J.K."/>
            <person name="James T.Y."/>
            <person name="O'Malley M.A."/>
            <person name="Stajich J.E."/>
            <person name="Spatafora J.W."/>
            <person name="Visel A."/>
            <person name="Grigoriev I.V."/>
        </authorList>
    </citation>
    <scope>NUCLEOTIDE SEQUENCE [LARGE SCALE GENOMIC DNA]</scope>
    <source>
        <strain evidence="10 11">PL171</strain>
    </source>
</reference>
<protein>
    <recommendedName>
        <fullName evidence="9">ABC transporter domain-containing protein</fullName>
    </recommendedName>
</protein>
<feature type="transmembrane region" description="Helical" evidence="8">
    <location>
        <begin position="418"/>
        <end position="439"/>
    </location>
</feature>
<proteinExistence type="predicted"/>
<feature type="domain" description="ABC transporter" evidence="9">
    <location>
        <begin position="522"/>
        <end position="730"/>
    </location>
</feature>
<dbReference type="InterPro" id="IPR013525">
    <property type="entry name" value="ABC2_TM"/>
</dbReference>
<dbReference type="OrthoDB" id="10255969at2759"/>
<feature type="compositionally biased region" description="Basic and acidic residues" evidence="7">
    <location>
        <begin position="474"/>
        <end position="483"/>
    </location>
</feature>
<dbReference type="Gene3D" id="3.40.50.300">
    <property type="entry name" value="P-loop containing nucleotide triphosphate hydrolases"/>
    <property type="match status" value="2"/>
</dbReference>
<keyword evidence="5 8" id="KW-1133">Transmembrane helix</keyword>
<dbReference type="PANTHER" id="PTHR19229:SF250">
    <property type="entry name" value="ABC TRANSPORTER DOMAIN-CONTAINING PROTEIN-RELATED"/>
    <property type="match status" value="1"/>
</dbReference>
<dbReference type="GO" id="GO:0005524">
    <property type="term" value="F:ATP binding"/>
    <property type="evidence" value="ECO:0007669"/>
    <property type="project" value="UniProtKB-KW"/>
</dbReference>
<keyword evidence="6 8" id="KW-0472">Membrane</keyword>
<keyword evidence="4" id="KW-0067">ATP-binding</keyword>
<evidence type="ECO:0000256" key="8">
    <source>
        <dbReference type="SAM" id="Phobius"/>
    </source>
</evidence>
<feature type="transmembrane region" description="Helical" evidence="8">
    <location>
        <begin position="51"/>
        <end position="69"/>
    </location>
</feature>
<dbReference type="Pfam" id="PF12698">
    <property type="entry name" value="ABC2_membrane_3"/>
    <property type="match status" value="1"/>
</dbReference>
<keyword evidence="11" id="KW-1185">Reference proteome</keyword>
<keyword evidence="2 8" id="KW-0812">Transmembrane</keyword>
<gene>
    <name evidence="10" type="ORF">BCR44DRAFT_1497236</name>
</gene>
<evidence type="ECO:0000259" key="9">
    <source>
        <dbReference type="PROSITE" id="PS50893"/>
    </source>
</evidence>
<evidence type="ECO:0000256" key="4">
    <source>
        <dbReference type="ARBA" id="ARBA00022840"/>
    </source>
</evidence>